<evidence type="ECO:0000313" key="2">
    <source>
        <dbReference type="EMBL" id="SMD18645.1"/>
    </source>
</evidence>
<sequence>MSKSNKLTVQKIDISVSSVNNEDYFSLTDIAKYRNRSEPFSIINNWMRGRTTLAFLGLWEVLNNVAFKPLEFERFKSEAGHNYFVLSPQKWIEKTNAIGIISKSGRYGGTFAHKDIAFEFASWISPEFKLYLITEFQRLKNDEMVRLNLNWNFQRTLAKVNYRIHTDAIKEKIIPLELTKEQSAVIYANEADLLNVALFGKTAQQWKNENRNLEGNIRDYATLEQLVVLSNMESMNSVMIHQGLAQKAIAFSFRPSASSLSAICRVDNSASAVNNNSASVIWSRRFCFSRAFISLCVFTVIPVHS</sequence>
<dbReference type="STRING" id="475255.SAMN04488101_1283"/>
<dbReference type="Pfam" id="PF04383">
    <property type="entry name" value="KilA-N"/>
    <property type="match status" value="1"/>
</dbReference>
<keyword evidence="3" id="KW-1185">Reference proteome</keyword>
<dbReference type="Proteomes" id="UP000192678">
    <property type="component" value="Unassembled WGS sequence"/>
</dbReference>
<evidence type="ECO:0000313" key="3">
    <source>
        <dbReference type="Proteomes" id="UP000192678"/>
    </source>
</evidence>
<gene>
    <name evidence="2" type="ORF">SAMN04488101_1283</name>
</gene>
<feature type="domain" description="KilA-N" evidence="1">
    <location>
        <begin position="3"/>
        <end position="139"/>
    </location>
</feature>
<name>A0A1W2F9S3_9SPHI</name>
<dbReference type="SMART" id="SM01252">
    <property type="entry name" value="KilA-N"/>
    <property type="match status" value="1"/>
</dbReference>
<dbReference type="AlphaFoldDB" id="A0A1W2F9S3"/>
<organism evidence="2 3">
    <name type="scientific">Pedobacter nyackensis</name>
    <dbReference type="NCBI Taxonomy" id="475255"/>
    <lineage>
        <taxon>Bacteria</taxon>
        <taxon>Pseudomonadati</taxon>
        <taxon>Bacteroidota</taxon>
        <taxon>Sphingobacteriia</taxon>
        <taxon>Sphingobacteriales</taxon>
        <taxon>Sphingobacteriaceae</taxon>
        <taxon>Pedobacter</taxon>
    </lineage>
</organism>
<dbReference type="InterPro" id="IPR017880">
    <property type="entry name" value="KilA_N"/>
</dbReference>
<protein>
    <submittedName>
        <fullName evidence="2">KilA-N domain-containing protein</fullName>
    </submittedName>
</protein>
<dbReference type="EMBL" id="FWYB01000028">
    <property type="protein sequence ID" value="SMD18645.1"/>
    <property type="molecule type" value="Genomic_DNA"/>
</dbReference>
<reference evidence="2 3" key="1">
    <citation type="submission" date="2017-04" db="EMBL/GenBank/DDBJ databases">
        <authorList>
            <person name="Afonso C.L."/>
            <person name="Miller P.J."/>
            <person name="Scott M.A."/>
            <person name="Spackman E."/>
            <person name="Goraichik I."/>
            <person name="Dimitrov K.M."/>
            <person name="Suarez D.L."/>
            <person name="Swayne D.E."/>
        </authorList>
    </citation>
    <scope>NUCLEOTIDE SEQUENCE [LARGE SCALE GENOMIC DNA]</scope>
    <source>
        <strain evidence="2 3">DSM 19625</strain>
    </source>
</reference>
<dbReference type="InterPro" id="IPR018004">
    <property type="entry name" value="KilA/APSES_HTH"/>
</dbReference>
<accession>A0A1W2F9S3</accession>
<proteinExistence type="predicted"/>
<dbReference type="PROSITE" id="PS51301">
    <property type="entry name" value="KILA_N"/>
    <property type="match status" value="1"/>
</dbReference>
<evidence type="ECO:0000259" key="1">
    <source>
        <dbReference type="PROSITE" id="PS51301"/>
    </source>
</evidence>